<evidence type="ECO:0000256" key="1">
    <source>
        <dbReference type="ARBA" id="ARBA00009437"/>
    </source>
</evidence>
<evidence type="ECO:0000256" key="2">
    <source>
        <dbReference type="ARBA" id="ARBA00023015"/>
    </source>
</evidence>
<protein>
    <submittedName>
        <fullName evidence="7">LysR family transcriptional regulator</fullName>
    </submittedName>
</protein>
<dbReference type="AlphaFoldDB" id="A0A556AY25"/>
<keyword evidence="4" id="KW-0804">Transcription</keyword>
<comment type="caution">
    <text evidence="7">The sequence shown here is derived from an EMBL/GenBank/DDBJ whole genome shotgun (WGS) entry which is preliminary data.</text>
</comment>
<dbReference type="GO" id="GO:0003677">
    <property type="term" value="F:DNA binding"/>
    <property type="evidence" value="ECO:0007669"/>
    <property type="project" value="UniProtKB-KW"/>
</dbReference>
<evidence type="ECO:0000256" key="3">
    <source>
        <dbReference type="ARBA" id="ARBA00023125"/>
    </source>
</evidence>
<dbReference type="EMBL" id="VLTJ01000010">
    <property type="protein sequence ID" value="TSH97365.1"/>
    <property type="molecule type" value="Genomic_DNA"/>
</dbReference>
<dbReference type="Gene3D" id="1.10.10.10">
    <property type="entry name" value="Winged helix-like DNA-binding domain superfamily/Winged helix DNA-binding domain"/>
    <property type="match status" value="1"/>
</dbReference>
<name>A0A556AY25_9BURK</name>
<evidence type="ECO:0000313" key="7">
    <source>
        <dbReference type="EMBL" id="TSH97365.1"/>
    </source>
</evidence>
<keyword evidence="3" id="KW-0238">DNA-binding</keyword>
<dbReference type="PRINTS" id="PR00039">
    <property type="entry name" value="HTHLYSR"/>
</dbReference>
<evidence type="ECO:0000259" key="6">
    <source>
        <dbReference type="PROSITE" id="PS50931"/>
    </source>
</evidence>
<dbReference type="Pfam" id="PF00126">
    <property type="entry name" value="HTH_1"/>
    <property type="match status" value="1"/>
</dbReference>
<dbReference type="RefSeq" id="WP_143947320.1">
    <property type="nucleotide sequence ID" value="NZ_BAABMB010000001.1"/>
</dbReference>
<reference evidence="7 8" key="1">
    <citation type="submission" date="2019-07" db="EMBL/GenBank/DDBJ databases">
        <title>Qingshengfaniella alkalisoli gen. nov., sp. nov., isolated from saline soil.</title>
        <authorList>
            <person name="Xu L."/>
            <person name="Huang X.-X."/>
            <person name="Sun J.-Q."/>
        </authorList>
    </citation>
    <scope>NUCLEOTIDE SEQUENCE [LARGE SCALE GENOMIC DNA]</scope>
    <source>
        <strain evidence="7 8">DSM 27279</strain>
    </source>
</reference>
<dbReference type="Pfam" id="PF03466">
    <property type="entry name" value="LysR_substrate"/>
    <property type="match status" value="1"/>
</dbReference>
<dbReference type="InterPro" id="IPR036390">
    <property type="entry name" value="WH_DNA-bd_sf"/>
</dbReference>
<sequence>MDPAFASSLERAFRSGLKLGHLRLLSSLARVGRVSRVAELLNVTQPAVSKQLAELEAVLGTPVVVRAGRSVALTPAGEILVRYGREILHRLDDAKRELEDLGAGLGGGFKVGAVATVMPTLIAAAVGRWQRLASKATLVLKEATTDELFPLLDEGELDLVVSRTRVGRSASGLTDMLVGNDPIVLACSHRHPLAGRKAVRWADVAGYPWVLPPEGSAIHDALRATLERNSIAYPERSIVSNSIAALPRLLTDGHLVGPVPRAFIQEDVDRRKLMVLPLALAGAAHEVRAVWRPSHATPLLRLFVKSLTDAGAGLDVTQAQRRITPPPAPRAGSGRVRSTRTAP</sequence>
<evidence type="ECO:0000256" key="4">
    <source>
        <dbReference type="ARBA" id="ARBA00023163"/>
    </source>
</evidence>
<comment type="similarity">
    <text evidence="1">Belongs to the LysR transcriptional regulatory family.</text>
</comment>
<dbReference type="InterPro" id="IPR036388">
    <property type="entry name" value="WH-like_DNA-bd_sf"/>
</dbReference>
<dbReference type="PANTHER" id="PTHR30346">
    <property type="entry name" value="TRANSCRIPTIONAL DUAL REGULATOR HCAR-RELATED"/>
    <property type="match status" value="1"/>
</dbReference>
<accession>A0A556AY25</accession>
<organism evidence="7 8">
    <name type="scientific">Verticiella sediminum</name>
    <dbReference type="NCBI Taxonomy" id="1247510"/>
    <lineage>
        <taxon>Bacteria</taxon>
        <taxon>Pseudomonadati</taxon>
        <taxon>Pseudomonadota</taxon>
        <taxon>Betaproteobacteria</taxon>
        <taxon>Burkholderiales</taxon>
        <taxon>Alcaligenaceae</taxon>
        <taxon>Verticiella</taxon>
    </lineage>
</organism>
<feature type="region of interest" description="Disordered" evidence="5">
    <location>
        <begin position="316"/>
        <end position="343"/>
    </location>
</feature>
<dbReference type="GO" id="GO:0032993">
    <property type="term" value="C:protein-DNA complex"/>
    <property type="evidence" value="ECO:0007669"/>
    <property type="project" value="TreeGrafter"/>
</dbReference>
<dbReference type="GO" id="GO:0003700">
    <property type="term" value="F:DNA-binding transcription factor activity"/>
    <property type="evidence" value="ECO:0007669"/>
    <property type="project" value="InterPro"/>
</dbReference>
<dbReference type="InterPro" id="IPR000847">
    <property type="entry name" value="LysR_HTH_N"/>
</dbReference>
<dbReference type="SUPFAM" id="SSF53850">
    <property type="entry name" value="Periplasmic binding protein-like II"/>
    <property type="match status" value="1"/>
</dbReference>
<dbReference type="InterPro" id="IPR005119">
    <property type="entry name" value="LysR_subst-bd"/>
</dbReference>
<proteinExistence type="inferred from homology"/>
<keyword evidence="8" id="KW-1185">Reference proteome</keyword>
<dbReference type="PANTHER" id="PTHR30346:SF9">
    <property type="entry name" value="LYSR FAMILY TRANSCRIPTIONAL REGULATOR"/>
    <property type="match status" value="1"/>
</dbReference>
<dbReference type="Proteomes" id="UP000318405">
    <property type="component" value="Unassembled WGS sequence"/>
</dbReference>
<keyword evidence="2" id="KW-0805">Transcription regulation</keyword>
<dbReference type="Gene3D" id="3.40.190.10">
    <property type="entry name" value="Periplasmic binding protein-like II"/>
    <property type="match status" value="2"/>
</dbReference>
<dbReference type="OrthoDB" id="5914299at2"/>
<evidence type="ECO:0000256" key="5">
    <source>
        <dbReference type="SAM" id="MobiDB-lite"/>
    </source>
</evidence>
<dbReference type="PROSITE" id="PS50931">
    <property type="entry name" value="HTH_LYSR"/>
    <property type="match status" value="1"/>
</dbReference>
<evidence type="ECO:0000313" key="8">
    <source>
        <dbReference type="Proteomes" id="UP000318405"/>
    </source>
</evidence>
<feature type="domain" description="HTH lysR-type" evidence="6">
    <location>
        <begin position="17"/>
        <end position="74"/>
    </location>
</feature>
<gene>
    <name evidence="7" type="ORF">FOZ76_06480</name>
</gene>
<dbReference type="SUPFAM" id="SSF46785">
    <property type="entry name" value="Winged helix' DNA-binding domain"/>
    <property type="match status" value="1"/>
</dbReference>